<dbReference type="Proteomes" id="UP000326380">
    <property type="component" value="Unassembled WGS sequence"/>
</dbReference>
<dbReference type="RefSeq" id="WP_151076752.1">
    <property type="nucleotide sequence ID" value="NZ_CP047647.1"/>
</dbReference>
<evidence type="ECO:0000313" key="2">
    <source>
        <dbReference type="Proteomes" id="UP000326380"/>
    </source>
</evidence>
<proteinExistence type="predicted"/>
<comment type="caution">
    <text evidence="1">The sequence shown here is derived from an EMBL/GenBank/DDBJ whole genome shotgun (WGS) entry which is preliminary data.</text>
</comment>
<name>A0A7L4ZUM8_9BACT</name>
<gene>
    <name evidence="1" type="ORF">F0P96_00255</name>
</gene>
<protein>
    <submittedName>
        <fullName evidence="1">Uncharacterized protein</fullName>
    </submittedName>
</protein>
<dbReference type="AlphaFoldDB" id="A0A7L4ZUM8"/>
<organism evidence="1 2">
    <name type="scientific">Hymenobacter busanensis</name>
    <dbReference type="NCBI Taxonomy" id="2607656"/>
    <lineage>
        <taxon>Bacteria</taxon>
        <taxon>Pseudomonadati</taxon>
        <taxon>Bacteroidota</taxon>
        <taxon>Cytophagia</taxon>
        <taxon>Cytophagales</taxon>
        <taxon>Hymenobacteraceae</taxon>
        <taxon>Hymenobacter</taxon>
    </lineage>
</organism>
<accession>A0A7L4ZUM8</accession>
<dbReference type="EMBL" id="VTWU01000001">
    <property type="protein sequence ID" value="KAA9339104.1"/>
    <property type="molecule type" value="Genomic_DNA"/>
</dbReference>
<reference evidence="1 2" key="1">
    <citation type="submission" date="2019-09" db="EMBL/GenBank/DDBJ databases">
        <title>Genome sequence of Hymenobacter sp. M3.</title>
        <authorList>
            <person name="Srinivasan S."/>
        </authorList>
    </citation>
    <scope>NUCLEOTIDE SEQUENCE [LARGE SCALE GENOMIC DNA]</scope>
    <source>
        <strain evidence="1 2">M3</strain>
    </source>
</reference>
<keyword evidence="2" id="KW-1185">Reference proteome</keyword>
<evidence type="ECO:0000313" key="1">
    <source>
        <dbReference type="EMBL" id="KAA9339104.1"/>
    </source>
</evidence>
<sequence>MKKHSLVFRLFSLWLALLVLTSSVGLTVQQHTCHISGQTQRAVVLTPRHSCAPPKAAAPGCKPAAVAARSTAVQDGCCAFSVQQHKMDAFGSVLLAKVPVPALVAVLPKAAWAPVATAAVCGSPQAVFYATDASPPPLAGRALLAFVCTLVV</sequence>